<proteinExistence type="predicted"/>
<reference evidence="1 2" key="1">
    <citation type="journal article" date="2012" name="J. Bacteriol.">
        <title>Draft Genome Sequence of the Extremely Halophilic Archaeon Halogranum salarium B-1T.</title>
        <authorList>
            <person name="Kim K.K."/>
            <person name="Lee K.C."/>
            <person name="Lee J.S."/>
        </authorList>
    </citation>
    <scope>NUCLEOTIDE SEQUENCE [LARGE SCALE GENOMIC DNA]</scope>
    <source>
        <strain evidence="1 2">B-1</strain>
    </source>
</reference>
<evidence type="ECO:0000313" key="1">
    <source>
        <dbReference type="EMBL" id="EJN59703.1"/>
    </source>
</evidence>
<comment type="caution">
    <text evidence="1">The sequence shown here is derived from an EMBL/GenBank/DDBJ whole genome shotgun (WGS) entry which is preliminary data.</text>
</comment>
<dbReference type="AlphaFoldDB" id="J3A314"/>
<dbReference type="Proteomes" id="UP000007813">
    <property type="component" value="Unassembled WGS sequence"/>
</dbReference>
<sequence length="117" mass="13766">MRRENDDGERLVFHTCIEWSNPETHRYDKPIDGALCIVFYKIKNLDRSDYERVKQQTQSQPEWDVIRFDDDIWNSDLGIFYVPVSNGSEVECGFETLQKHFLEYGDTFGNLPGDEPV</sequence>
<evidence type="ECO:0000313" key="2">
    <source>
        <dbReference type="Proteomes" id="UP000007813"/>
    </source>
</evidence>
<organism evidence="1 2">
    <name type="scientific">Halogranum salarium B-1</name>
    <dbReference type="NCBI Taxonomy" id="1210908"/>
    <lineage>
        <taxon>Archaea</taxon>
        <taxon>Methanobacteriati</taxon>
        <taxon>Methanobacteriota</taxon>
        <taxon>Stenosarchaea group</taxon>
        <taxon>Halobacteria</taxon>
        <taxon>Halobacteriales</taxon>
        <taxon>Haloferacaceae</taxon>
    </lineage>
</organism>
<accession>J3A314</accession>
<dbReference type="EMBL" id="ALJD01000004">
    <property type="protein sequence ID" value="EJN59703.1"/>
    <property type="molecule type" value="Genomic_DNA"/>
</dbReference>
<name>J3A314_9EURY</name>
<protein>
    <submittedName>
        <fullName evidence="1">Uncharacterized protein</fullName>
    </submittedName>
</protein>
<gene>
    <name evidence="1" type="ORF">HSB1_18610</name>
</gene>